<evidence type="ECO:0000256" key="1">
    <source>
        <dbReference type="SAM" id="MobiDB-lite"/>
    </source>
</evidence>
<dbReference type="EMBL" id="VIXA01000001">
    <property type="protein sequence ID" value="TWG28149.1"/>
    <property type="molecule type" value="Genomic_DNA"/>
</dbReference>
<keyword evidence="2" id="KW-0472">Membrane</keyword>
<feature type="region of interest" description="Disordered" evidence="1">
    <location>
        <begin position="1066"/>
        <end position="1095"/>
    </location>
</feature>
<evidence type="ECO:0000256" key="2">
    <source>
        <dbReference type="SAM" id="Phobius"/>
    </source>
</evidence>
<dbReference type="InterPro" id="IPR011990">
    <property type="entry name" value="TPR-like_helical_dom_sf"/>
</dbReference>
<gene>
    <name evidence="4" type="ORF">FHX75_111300</name>
</gene>
<dbReference type="Proteomes" id="UP000319927">
    <property type="component" value="Unassembled WGS sequence"/>
</dbReference>
<keyword evidence="5" id="KW-1185">Reference proteome</keyword>
<feature type="domain" description="CHAT" evidence="3">
    <location>
        <begin position="558"/>
        <end position="859"/>
    </location>
</feature>
<sequence>MWLYIAAWTIIVLVSWRLFAKRKLLWLLLAGAALYFLHWELVLLGPVLHLLLRLVQMSLRTGRIEAPQPRLRRWQAMRHPRTIRLIRRGDRLLQRFNPQEALVWYRRAVESDPPIDLLATATVRCSAALEAQGDLQEALDTAIRAERLAREYPELKSAVTPAARFQQAVVLGQIGRSEESVTHLEAVESTTGVDPFLKARATILRSENLVRAGKAAEATRMLEAAGRAGDFRRSRRLTTTYWLALSAAKEAAGDFGGAETAADEATEAIESEYLLPASATSVVISNVHRLVEAEIELSAPLVRQAQLRMAKGDTDLIEDKIGFRHSRSAGRAALAGGDLLGGARAALVLSQAALQEGRPDVAEWYSSRALVALHRSRYLLRSQAHRHSWTRATGDAAAVLLEATAMRDHGALLEIIESLRLQALPGTTADNEYAAGELPLATATAVSLGPSPRTTLGRLTAVDRQVISIRETGEKIASGSATWFGLWVSGDRLYWGVSEPAGDGFGGWIPFDANAPARAALRLLHDALPIARPREAPVISTRRAAQGPLSTTWTAERDLIRQVSDALLPTRLREHLRTGAPGSRPCLVIAPPAELAHVPWGLLHVADDDRRVVEVADWTLAPSVSLLDRVLTRRSPRTTGLGVAVLDPTGGETSVRGQKAPLTAAQKLKSDIPATATVLTGPWDGTSPAATRQNLSDALRALGSDRAAFFACHCSRAPVGLSAQSSLLLTSTPEEAGDATLSAQDLLTDSAMDPAFPIPSEVVLSTCDSAGASTAAGGEWLSVGPAALWAGASAVVVSLFPVFDNHRLDAHLVQQAADPGRTTTLACHLLDFQRKALAAWRDGDGDAAPLWWAGYAPLGHLYISDEPPARRAPRAASATVAGPQPAITLSAEAVRFIEEAGSIYEMIRPKIVTTLDVAAEWMSDNDEDAWNGTVAATMQNLFAADVLPVDLLRDATLGPIRAWEARRPHPMAGALSESFVKVIEETAAAVSARGRLVIQPEDLVLTLLNAPTPARGLFRVLRYGRRAQVVNGLTVSADWCSPYRWTSLGKIMFSKPERLESIAALGLTPPEPEHGTRNPDDRQRTSFTFSTGRWT</sequence>
<keyword evidence="2" id="KW-0812">Transmembrane</keyword>
<dbReference type="SUPFAM" id="SSF48452">
    <property type="entry name" value="TPR-like"/>
    <property type="match status" value="1"/>
</dbReference>
<dbReference type="Gene3D" id="1.25.40.10">
    <property type="entry name" value="Tetratricopeptide repeat domain"/>
    <property type="match status" value="1"/>
</dbReference>
<dbReference type="InterPro" id="IPR024983">
    <property type="entry name" value="CHAT_dom"/>
</dbReference>
<dbReference type="Pfam" id="PF12770">
    <property type="entry name" value="CHAT"/>
    <property type="match status" value="1"/>
</dbReference>
<reference evidence="4 5" key="1">
    <citation type="submission" date="2019-06" db="EMBL/GenBank/DDBJ databases">
        <title>Sequencing the genomes of 1000 actinobacteria strains.</title>
        <authorList>
            <person name="Klenk H.-P."/>
        </authorList>
    </citation>
    <scope>NUCLEOTIDE SEQUENCE [LARGE SCALE GENOMIC DNA]</scope>
    <source>
        <strain evidence="4 5">DSM 102131</strain>
    </source>
</reference>
<evidence type="ECO:0000313" key="4">
    <source>
        <dbReference type="EMBL" id="TWG28149.1"/>
    </source>
</evidence>
<feature type="compositionally biased region" description="Polar residues" evidence="1">
    <location>
        <begin position="1085"/>
        <end position="1095"/>
    </location>
</feature>
<keyword evidence="2" id="KW-1133">Transmembrane helix</keyword>
<accession>A0A561WWD2</accession>
<evidence type="ECO:0000259" key="3">
    <source>
        <dbReference type="Pfam" id="PF12770"/>
    </source>
</evidence>
<dbReference type="RefSeq" id="WP_154937120.1">
    <property type="nucleotide sequence ID" value="NZ_VIXA01000001.1"/>
</dbReference>
<dbReference type="OrthoDB" id="3723950at2"/>
<feature type="compositionally biased region" description="Basic and acidic residues" evidence="1">
    <location>
        <begin position="1071"/>
        <end position="1084"/>
    </location>
</feature>
<organism evidence="4 5">
    <name type="scientific">Micromonospora palomenae</name>
    <dbReference type="NCBI Taxonomy" id="1461247"/>
    <lineage>
        <taxon>Bacteria</taxon>
        <taxon>Bacillati</taxon>
        <taxon>Actinomycetota</taxon>
        <taxon>Actinomycetes</taxon>
        <taxon>Micromonosporales</taxon>
        <taxon>Micromonosporaceae</taxon>
        <taxon>Micromonospora</taxon>
    </lineage>
</organism>
<evidence type="ECO:0000313" key="5">
    <source>
        <dbReference type="Proteomes" id="UP000319927"/>
    </source>
</evidence>
<feature type="transmembrane region" description="Helical" evidence="2">
    <location>
        <begin position="36"/>
        <end position="55"/>
    </location>
</feature>
<name>A0A561WWD2_9ACTN</name>
<comment type="caution">
    <text evidence="4">The sequence shown here is derived from an EMBL/GenBank/DDBJ whole genome shotgun (WGS) entry which is preliminary data.</text>
</comment>
<protein>
    <submittedName>
        <fullName evidence="4">CHAT domain-containing protein</fullName>
    </submittedName>
</protein>
<proteinExistence type="predicted"/>
<dbReference type="AlphaFoldDB" id="A0A561WWD2"/>